<organism evidence="1 2">
    <name type="scientific">Thermosipho melanesiensis</name>
    <dbReference type="NCBI Taxonomy" id="46541"/>
    <lineage>
        <taxon>Bacteria</taxon>
        <taxon>Thermotogati</taxon>
        <taxon>Thermotogota</taxon>
        <taxon>Thermotogae</taxon>
        <taxon>Thermotogales</taxon>
        <taxon>Fervidobacteriaceae</taxon>
        <taxon>Thermosipho</taxon>
    </lineage>
</organism>
<keyword evidence="2" id="KW-1185">Reference proteome</keyword>
<protein>
    <recommendedName>
        <fullName evidence="3">CRISPR-associated protein, Csh2 family</fullName>
    </recommendedName>
</protein>
<evidence type="ECO:0000313" key="2">
    <source>
        <dbReference type="Proteomes" id="UP000185490"/>
    </source>
</evidence>
<dbReference type="RefSeq" id="WP_012056584.1">
    <property type="nucleotide sequence ID" value="NZ_CP007389.1"/>
</dbReference>
<reference evidence="1 2" key="1">
    <citation type="submission" date="2014-02" db="EMBL/GenBank/DDBJ databases">
        <title>Diversity of Thermotogales isolates from hydrothermal vents.</title>
        <authorList>
            <person name="Haverkamp T.H.A."/>
            <person name="Lossouarn J."/>
            <person name="Geslin C."/>
            <person name="Nesbo C.L."/>
        </authorList>
    </citation>
    <scope>NUCLEOTIDE SEQUENCE [LARGE SCALE GENOMIC DNA]</scope>
    <source>
        <strain evidence="1 2">431</strain>
    </source>
</reference>
<gene>
    <name evidence="1" type="ORF">BW47_01910</name>
</gene>
<sequence>MFTKRCYGIVVLKSENSNWNADFTKYPRRLPDENATIFATDKSAKYAIRKFFLDSGEKVFVWRTFKEDGKPRSLDETDKYWQEVLKDEIKWIIQKKKNKNGKEEEIKNIDRYDFFNKFIDVKLFGITFAVGESQMSITGPFQISYGINRYNVNIPFVVDIASPFRNKEGDKQTTLGDEIKNLKSYYVYDFVLNPKNLPDGMELTDDDISKLKEALKKFATNLNTTSKIGTENALLLFITLKENSKLVLPTMKNLVDVNKDEIIDLTKISNLLENYGNEIENVEVYYNDSICKVAGIKDNWEKGDILL</sequence>
<evidence type="ECO:0000313" key="1">
    <source>
        <dbReference type="EMBL" id="APT73417.1"/>
    </source>
</evidence>
<dbReference type="InterPro" id="IPR006482">
    <property type="entry name" value="Cas7_Csh2/Csh2"/>
</dbReference>
<evidence type="ECO:0008006" key="3">
    <source>
        <dbReference type="Google" id="ProtNLM"/>
    </source>
</evidence>
<dbReference type="Pfam" id="PF05107">
    <property type="entry name" value="Cas_Cas7"/>
    <property type="match status" value="1"/>
</dbReference>
<name>A0ABM6GCW7_9BACT</name>
<accession>A0ABM6GCW7</accession>
<proteinExistence type="predicted"/>
<dbReference type="Proteomes" id="UP000185490">
    <property type="component" value="Chromosome"/>
</dbReference>
<dbReference type="EMBL" id="CP007389">
    <property type="protein sequence ID" value="APT73417.1"/>
    <property type="molecule type" value="Genomic_DNA"/>
</dbReference>